<feature type="compositionally biased region" description="Basic residues" evidence="1">
    <location>
        <begin position="61"/>
        <end position="71"/>
    </location>
</feature>
<proteinExistence type="predicted"/>
<sequence length="71" mass="7799">MSTRYSGLAMRSFIIGSRLCPPATTRAPSPNRSNNPMAWSTLVARSYSKGPGTCMRPSVGRPRKGRQCRVK</sequence>
<dbReference type="Proteomes" id="UP000038802">
    <property type="component" value="Unassembled WGS sequence"/>
</dbReference>
<evidence type="ECO:0000313" key="3">
    <source>
        <dbReference type="Proteomes" id="UP000038802"/>
    </source>
</evidence>
<name>A0A0U0SIU2_MYCTX</name>
<evidence type="ECO:0000313" key="2">
    <source>
        <dbReference type="EMBL" id="COW78463.1"/>
    </source>
</evidence>
<evidence type="ECO:0000256" key="1">
    <source>
        <dbReference type="SAM" id="MobiDB-lite"/>
    </source>
</evidence>
<organism evidence="2 3">
    <name type="scientific">Mycobacterium tuberculosis</name>
    <dbReference type="NCBI Taxonomy" id="1773"/>
    <lineage>
        <taxon>Bacteria</taxon>
        <taxon>Bacillati</taxon>
        <taxon>Actinomycetota</taxon>
        <taxon>Actinomycetes</taxon>
        <taxon>Mycobacteriales</taxon>
        <taxon>Mycobacteriaceae</taxon>
        <taxon>Mycobacterium</taxon>
        <taxon>Mycobacterium tuberculosis complex</taxon>
    </lineage>
</organism>
<dbReference type="EMBL" id="CSAE01000698">
    <property type="protein sequence ID" value="COW78463.1"/>
    <property type="molecule type" value="Genomic_DNA"/>
</dbReference>
<dbReference type="AlphaFoldDB" id="A0A0U0SIU2"/>
<reference evidence="3" key="1">
    <citation type="submission" date="2015-03" db="EMBL/GenBank/DDBJ databases">
        <authorList>
            <consortium name="Pathogen Informatics"/>
        </authorList>
    </citation>
    <scope>NUCLEOTIDE SEQUENCE [LARGE SCALE GENOMIC DNA]</scope>
    <source>
        <strain evidence="3">K00500041</strain>
    </source>
</reference>
<feature type="region of interest" description="Disordered" evidence="1">
    <location>
        <begin position="48"/>
        <end position="71"/>
    </location>
</feature>
<protein>
    <submittedName>
        <fullName evidence="2">Uncharacterized protein</fullName>
    </submittedName>
</protein>
<accession>A0A0U0SIU2</accession>
<gene>
    <name evidence="2" type="ORF">ERS007703_04221</name>
</gene>